<dbReference type="InterPro" id="IPR012337">
    <property type="entry name" value="RNaseH-like_sf"/>
</dbReference>
<dbReference type="InterPro" id="IPR043502">
    <property type="entry name" value="DNA/RNA_pol_sf"/>
</dbReference>
<dbReference type="InterPro" id="IPR041577">
    <property type="entry name" value="RT_RNaseH_2"/>
</dbReference>
<dbReference type="SUPFAM" id="SSF56672">
    <property type="entry name" value="DNA/RNA polymerases"/>
    <property type="match status" value="1"/>
</dbReference>
<feature type="domain" description="Reverse transcriptase/retrotransposon-derived protein RNase H-like" evidence="2">
    <location>
        <begin position="84"/>
        <end position="178"/>
    </location>
</feature>
<comment type="caution">
    <text evidence="3">The sequence shown here is derived from an EMBL/GenBank/DDBJ whole genome shotgun (WGS) entry which is preliminary data.</text>
</comment>
<evidence type="ECO:0000313" key="4">
    <source>
        <dbReference type="Proteomes" id="UP000321947"/>
    </source>
</evidence>
<dbReference type="SUPFAM" id="SSF53098">
    <property type="entry name" value="Ribonuclease H-like"/>
    <property type="match status" value="1"/>
</dbReference>
<dbReference type="GO" id="GO:0003676">
    <property type="term" value="F:nucleic acid binding"/>
    <property type="evidence" value="ECO:0007669"/>
    <property type="project" value="InterPro"/>
</dbReference>
<name>A0A5D3C058_CUCMM</name>
<proteinExistence type="predicted"/>
<evidence type="ECO:0000256" key="1">
    <source>
        <dbReference type="ARBA" id="ARBA00023268"/>
    </source>
</evidence>
<dbReference type="Pfam" id="PF17919">
    <property type="entry name" value="RT_RNaseH_2"/>
    <property type="match status" value="1"/>
</dbReference>
<organism evidence="3 4">
    <name type="scientific">Cucumis melo var. makuwa</name>
    <name type="common">Oriental melon</name>
    <dbReference type="NCBI Taxonomy" id="1194695"/>
    <lineage>
        <taxon>Eukaryota</taxon>
        <taxon>Viridiplantae</taxon>
        <taxon>Streptophyta</taxon>
        <taxon>Embryophyta</taxon>
        <taxon>Tracheophyta</taxon>
        <taxon>Spermatophyta</taxon>
        <taxon>Magnoliopsida</taxon>
        <taxon>eudicotyledons</taxon>
        <taxon>Gunneridae</taxon>
        <taxon>Pentapetalae</taxon>
        <taxon>rosids</taxon>
        <taxon>fabids</taxon>
        <taxon>Cucurbitales</taxon>
        <taxon>Cucurbitaceae</taxon>
        <taxon>Benincaseae</taxon>
        <taxon>Cucumis</taxon>
    </lineage>
</organism>
<dbReference type="InterPro" id="IPR036397">
    <property type="entry name" value="RNaseH_sf"/>
</dbReference>
<gene>
    <name evidence="3" type="ORF">E5676_scaffold863G001040</name>
</gene>
<dbReference type="PANTHER" id="PTHR37984">
    <property type="entry name" value="PROTEIN CBG26694"/>
    <property type="match status" value="1"/>
</dbReference>
<dbReference type="AlphaFoldDB" id="A0A5D3C058"/>
<dbReference type="Gene3D" id="3.30.420.10">
    <property type="entry name" value="Ribonuclease H-like superfamily/Ribonuclease H"/>
    <property type="match status" value="1"/>
</dbReference>
<dbReference type="InterPro" id="IPR043128">
    <property type="entry name" value="Rev_trsase/Diguanyl_cyclase"/>
</dbReference>
<dbReference type="Gene3D" id="3.30.70.270">
    <property type="match status" value="1"/>
</dbReference>
<dbReference type="GO" id="GO:0003824">
    <property type="term" value="F:catalytic activity"/>
    <property type="evidence" value="ECO:0007669"/>
    <property type="project" value="UniProtKB-KW"/>
</dbReference>
<dbReference type="Proteomes" id="UP000321947">
    <property type="component" value="Unassembled WGS sequence"/>
</dbReference>
<evidence type="ECO:0000259" key="2">
    <source>
        <dbReference type="Pfam" id="PF17919"/>
    </source>
</evidence>
<sequence length="341" mass="39217">MLSTANMSFGWNKVVFFGHVVSVKGVSVDPQKVEAIVNWERPTSATEVRSFLGLVGYYRRFIEDFSRLALPLTTLTRKNAKFEWSNKCEQSFQELKKRLVTAPILALPATGKDYVIYCDALRQILSCVLMQDGNVIDYASRQLKKHECNYPTHDLELAAVVLALKIWRHYLFEKKCHIFTDHKKYHPGKSNVAVDALTEIVRRQSGDSNLQKKFGKSKKGLEQMEPLLNREDYVKPKRQRPGGLLNPLPMPEYKWEHITMDFLFGLPRTSSGHDRIWVIVDRLTKKTRFIPVKATSTLDQLPRLHVDKIKAIGTGLKFNTSFHPQIDGQSERTIKTLEDML</sequence>
<accession>A0A5D3C058</accession>
<evidence type="ECO:0000313" key="3">
    <source>
        <dbReference type="EMBL" id="TYK03729.1"/>
    </source>
</evidence>
<protein>
    <submittedName>
        <fullName evidence="3">DNA/RNA polymerases superfamily protein</fullName>
    </submittedName>
</protein>
<dbReference type="InterPro" id="IPR050951">
    <property type="entry name" value="Retrovirus_Pol_polyprotein"/>
</dbReference>
<dbReference type="FunFam" id="3.30.70.270:FF:000020">
    <property type="entry name" value="Transposon Tf2-6 polyprotein-like Protein"/>
    <property type="match status" value="1"/>
</dbReference>
<keyword evidence="1" id="KW-0511">Multifunctional enzyme</keyword>
<dbReference type="PANTHER" id="PTHR37984:SF5">
    <property type="entry name" value="PROTEIN NYNRIN-LIKE"/>
    <property type="match status" value="1"/>
</dbReference>
<dbReference type="EMBL" id="SSTD01014872">
    <property type="protein sequence ID" value="TYK03729.1"/>
    <property type="molecule type" value="Genomic_DNA"/>
</dbReference>
<reference evidence="3 4" key="1">
    <citation type="submission" date="2019-08" db="EMBL/GenBank/DDBJ databases">
        <title>Draft genome sequences of two oriental melons (Cucumis melo L. var makuwa).</title>
        <authorList>
            <person name="Kwon S.-Y."/>
        </authorList>
    </citation>
    <scope>NUCLEOTIDE SEQUENCE [LARGE SCALE GENOMIC DNA]</scope>
    <source>
        <strain evidence="4">cv. Chang Bougi</strain>
        <tissue evidence="3">Leaf</tissue>
    </source>
</reference>